<dbReference type="InterPro" id="IPR036661">
    <property type="entry name" value="Luciferase-like_sf"/>
</dbReference>
<dbReference type="Gene3D" id="3.20.20.30">
    <property type="entry name" value="Luciferase-like domain"/>
    <property type="match status" value="1"/>
</dbReference>
<dbReference type="InterPro" id="IPR011251">
    <property type="entry name" value="Luciferase-like_dom"/>
</dbReference>
<accession>A0ABP7V206</accession>
<keyword evidence="1" id="KW-0560">Oxidoreductase</keyword>
<dbReference type="InterPro" id="IPR050564">
    <property type="entry name" value="F420-G6PD/mer"/>
</dbReference>
<dbReference type="PANTHER" id="PTHR43244:SF1">
    <property type="entry name" value="5,10-METHYLENETETRAHYDROMETHANOPTERIN REDUCTASE"/>
    <property type="match status" value="1"/>
</dbReference>
<feature type="domain" description="Luciferase-like" evidence="2">
    <location>
        <begin position="16"/>
        <end position="230"/>
    </location>
</feature>
<proteinExistence type="predicted"/>
<evidence type="ECO:0000256" key="1">
    <source>
        <dbReference type="ARBA" id="ARBA00023002"/>
    </source>
</evidence>
<dbReference type="PANTHER" id="PTHR43244">
    <property type="match status" value="1"/>
</dbReference>
<evidence type="ECO:0000259" key="2">
    <source>
        <dbReference type="Pfam" id="PF00296"/>
    </source>
</evidence>
<comment type="caution">
    <text evidence="3">The sequence shown here is derived from an EMBL/GenBank/DDBJ whole genome shotgun (WGS) entry which is preliminary data.</text>
</comment>
<dbReference type="EMBL" id="BAAAZG010000001">
    <property type="protein sequence ID" value="GAA4057797.1"/>
    <property type="molecule type" value="Genomic_DNA"/>
</dbReference>
<evidence type="ECO:0000313" key="3">
    <source>
        <dbReference type="EMBL" id="GAA4057797.1"/>
    </source>
</evidence>
<gene>
    <name evidence="3" type="ORF">GCM10022214_07390</name>
</gene>
<evidence type="ECO:0000313" key="4">
    <source>
        <dbReference type="Proteomes" id="UP001500683"/>
    </source>
</evidence>
<name>A0ABP7V206_9ACTN</name>
<dbReference type="SUPFAM" id="SSF51679">
    <property type="entry name" value="Bacterial luciferase-like"/>
    <property type="match status" value="1"/>
</dbReference>
<sequence length="302" mass="32022">MPDYGHDLMFGSFITPGSADPKQVLDLAQASEAAGLDLVTFQDHPYQPRFLDTWTLLTYVAARTERVRLAGNVLNLPLRPPAVLARAAASLDLLSGGRFELGLGAGGFREAIEAMGGRRLTPAQSVDALGEAIDVIRGVWDAGNTARLRIDGTYYQVDGAKRGPAPAHDIGIWLGAYKPRMLRLVGGKADGWLPSLPYLSDVRRLADGNAIIDEAAAEAGRDPAAVRRLLNIGGRFGSGGEELFSGPPGRWAEQLAGLTLEYGVSGYIVMADDPAVLRTFGGEVAPATRELVASARASATRT</sequence>
<dbReference type="RefSeq" id="WP_344940527.1">
    <property type="nucleotide sequence ID" value="NZ_BAAAZG010000001.1"/>
</dbReference>
<protein>
    <recommendedName>
        <fullName evidence="2">Luciferase-like domain-containing protein</fullName>
    </recommendedName>
</protein>
<dbReference type="Pfam" id="PF00296">
    <property type="entry name" value="Bac_luciferase"/>
    <property type="match status" value="1"/>
</dbReference>
<dbReference type="Proteomes" id="UP001500683">
    <property type="component" value="Unassembled WGS sequence"/>
</dbReference>
<reference evidence="4" key="1">
    <citation type="journal article" date="2019" name="Int. J. Syst. Evol. Microbiol.">
        <title>The Global Catalogue of Microorganisms (GCM) 10K type strain sequencing project: providing services to taxonomists for standard genome sequencing and annotation.</title>
        <authorList>
            <consortium name="The Broad Institute Genomics Platform"/>
            <consortium name="The Broad Institute Genome Sequencing Center for Infectious Disease"/>
            <person name="Wu L."/>
            <person name="Ma J."/>
        </authorList>
    </citation>
    <scope>NUCLEOTIDE SEQUENCE [LARGE SCALE GENOMIC DNA]</scope>
    <source>
        <strain evidence="4">JCM 16702</strain>
    </source>
</reference>
<keyword evidence="4" id="KW-1185">Reference proteome</keyword>
<organism evidence="3 4">
    <name type="scientific">Actinomadura miaoliensis</name>
    <dbReference type="NCBI Taxonomy" id="430685"/>
    <lineage>
        <taxon>Bacteria</taxon>
        <taxon>Bacillati</taxon>
        <taxon>Actinomycetota</taxon>
        <taxon>Actinomycetes</taxon>
        <taxon>Streptosporangiales</taxon>
        <taxon>Thermomonosporaceae</taxon>
        <taxon>Actinomadura</taxon>
    </lineage>
</organism>